<name>A0A3Q8XBK4_ACIJO</name>
<dbReference type="Proteomes" id="UP000276980">
    <property type="component" value="Chromosome"/>
</dbReference>
<organism evidence="1 3">
    <name type="scientific">Acinetobacter johnsonii</name>
    <dbReference type="NCBI Taxonomy" id="40214"/>
    <lineage>
        <taxon>Bacteria</taxon>
        <taxon>Pseudomonadati</taxon>
        <taxon>Pseudomonadota</taxon>
        <taxon>Gammaproteobacteria</taxon>
        <taxon>Moraxellales</taxon>
        <taxon>Moraxellaceae</taxon>
        <taxon>Acinetobacter</taxon>
    </lineage>
</organism>
<evidence type="ECO:0000313" key="1">
    <source>
        <dbReference type="EMBL" id="AZN62760.1"/>
    </source>
</evidence>
<protein>
    <submittedName>
        <fullName evidence="1">Uncharacterized protein</fullName>
    </submittedName>
</protein>
<dbReference type="EMBL" id="CP022298">
    <property type="protein sequence ID" value="AZN62760.1"/>
    <property type="molecule type" value="Genomic_DNA"/>
</dbReference>
<evidence type="ECO:0000313" key="2">
    <source>
        <dbReference type="EMBL" id="MDH2173829.1"/>
    </source>
</evidence>
<proteinExistence type="predicted"/>
<dbReference type="EMBL" id="JAOCLH010000043">
    <property type="protein sequence ID" value="MDH2173829.1"/>
    <property type="molecule type" value="Genomic_DNA"/>
</dbReference>
<dbReference type="Proteomes" id="UP001162261">
    <property type="component" value="Unassembled WGS sequence"/>
</dbReference>
<accession>A0A3Q8XBK4</accession>
<dbReference type="RefSeq" id="WP_126034969.1">
    <property type="nucleotide sequence ID" value="NZ_CP022298.1"/>
</dbReference>
<reference evidence="1 3" key="1">
    <citation type="submission" date="2017-06" db="EMBL/GenBank/DDBJ databases">
        <title>Complete Genome Sequence of the Carbazole-Degrading Bacterium Acinetobacter johnsonii IC001.</title>
        <authorList>
            <person name="Vejarano F."/>
            <person name="Suzuki-Minakuchi C."/>
            <person name="Ohtsubo Y."/>
            <person name="Tsuda M."/>
            <person name="Okada K."/>
            <person name="Nojiri H."/>
        </authorList>
    </citation>
    <scope>NUCLEOTIDE SEQUENCE [LARGE SCALE GENOMIC DNA]</scope>
    <source>
        <strain evidence="1 3">IC001</strain>
    </source>
</reference>
<sequence>MESVGFPSQGDLLKFFYNATGIIPAKGEDILDITISSKSVHKALTRVAEEEGCNFLENFNQYSEELFSSISALVLQKKFKDILINPIIEIFNGYLKLILTEHACLDKKQNIENLIERFMINIAQACFPAEIYYKYILDKSYPEAPNLFTWLKDSEKTPFIHAMNWIYSSEEMTYQAFHQLDNDLDQNDKDLINVKNWLAGKVQLPSTSQILSTFHRAFKNQKLNTKLIDTYTFFLLIARFLTYCKNAMSSTYGPSYTSRYVDLFIQAYSAVKRDFFILLGEIPFKDINSMSIEEKEFLFEGLFIYNIEIFNKNFLEMQKKFTIKQMLELWIPKDQPYHAATIHIHRYLGLTKKTEEIMASFKVNIGNIFHAYDLIKGDRSDYDVWLNEYKSIKNDEIYPWLKNWIDAVIYYKQKQYVQALENMRKAFKYIRYAAADKMIEFLEFYMILSLLVEDKAGWKDFKKAFKWGVFINQFGGDLKPFYNINNEIDIRKLFEEKITQITLFGNVKDLKSLANLVFHWEYSYSEPKRIAISEQVELEPEKRGF</sequence>
<reference evidence="2" key="2">
    <citation type="submission" date="2022-09" db="EMBL/GenBank/DDBJ databases">
        <title>Intensive care unit water sources are persistently colonized with multi-drug resistant bacteria and are the site of extensive horizontal gene transfer of antibiotic resistance genes.</title>
        <authorList>
            <person name="Diorio-Toth L."/>
        </authorList>
    </citation>
    <scope>NUCLEOTIDE SEQUENCE</scope>
    <source>
        <strain evidence="2">GD03649</strain>
    </source>
</reference>
<dbReference type="AlphaFoldDB" id="A0A3Q8XBK4"/>
<evidence type="ECO:0000313" key="3">
    <source>
        <dbReference type="Proteomes" id="UP000276980"/>
    </source>
</evidence>
<gene>
    <name evidence="1" type="ORF">CFH90_01375</name>
    <name evidence="2" type="ORF">N5J46_15640</name>
</gene>